<evidence type="ECO:0000256" key="3">
    <source>
        <dbReference type="ARBA" id="ARBA00004141"/>
    </source>
</evidence>
<feature type="transmembrane region" description="Helical" evidence="15">
    <location>
        <begin position="50"/>
        <end position="75"/>
    </location>
</feature>
<dbReference type="SMART" id="SM00044">
    <property type="entry name" value="CYCc"/>
    <property type="match status" value="2"/>
</dbReference>
<evidence type="ECO:0000256" key="1">
    <source>
        <dbReference type="ARBA" id="ARBA00001593"/>
    </source>
</evidence>
<keyword evidence="10 15" id="KW-1133">Transmembrane helix</keyword>
<dbReference type="GO" id="GO:0007189">
    <property type="term" value="P:adenylate cyclase-activating G protein-coupled receptor signaling pathway"/>
    <property type="evidence" value="ECO:0007669"/>
    <property type="project" value="TreeGrafter"/>
</dbReference>
<feature type="transmembrane region" description="Helical" evidence="15">
    <location>
        <begin position="7"/>
        <end position="30"/>
    </location>
</feature>
<dbReference type="InterPro" id="IPR018297">
    <property type="entry name" value="A/G_cyclase_CS"/>
</dbReference>
<dbReference type="Pfam" id="PF06327">
    <property type="entry name" value="Adcy_cons_dom"/>
    <property type="match status" value="1"/>
</dbReference>
<dbReference type="GO" id="GO:0005886">
    <property type="term" value="C:plasma membrane"/>
    <property type="evidence" value="ECO:0007669"/>
    <property type="project" value="InterPro"/>
</dbReference>
<proteinExistence type="inferred from homology"/>
<dbReference type="Ensembl" id="ENSCSAVT00000002670.1">
    <property type="protein sequence ID" value="ENSCSAVP00000002629.1"/>
    <property type="gene ID" value="ENSCSAVG00000001557.1"/>
</dbReference>
<evidence type="ECO:0000256" key="15">
    <source>
        <dbReference type="SAM" id="Phobius"/>
    </source>
</evidence>
<feature type="transmembrane region" description="Helical" evidence="15">
    <location>
        <begin position="523"/>
        <end position="546"/>
    </location>
</feature>
<feature type="domain" description="Guanylate cyclase" evidence="16">
    <location>
        <begin position="153"/>
        <end position="280"/>
    </location>
</feature>
<keyword evidence="9" id="KW-0460">Magnesium</keyword>
<dbReference type="Pfam" id="PF00211">
    <property type="entry name" value="Guanylate_cyc"/>
    <property type="match status" value="2"/>
</dbReference>
<dbReference type="PROSITE" id="PS50125">
    <property type="entry name" value="GUANYLATE_CYCLASE_2"/>
    <property type="match status" value="2"/>
</dbReference>
<dbReference type="InterPro" id="IPR029787">
    <property type="entry name" value="Nucleotide_cyclase"/>
</dbReference>
<dbReference type="GO" id="GO:0035556">
    <property type="term" value="P:intracellular signal transduction"/>
    <property type="evidence" value="ECO:0007669"/>
    <property type="project" value="InterPro"/>
</dbReference>
<dbReference type="AlphaFoldDB" id="H2YBD1"/>
<evidence type="ECO:0000313" key="17">
    <source>
        <dbReference type="Ensembl" id="ENSCSAVP00000002629.1"/>
    </source>
</evidence>
<dbReference type="InterPro" id="IPR001054">
    <property type="entry name" value="A/G_cyclase"/>
</dbReference>
<reference evidence="18" key="1">
    <citation type="submission" date="2003-08" db="EMBL/GenBank/DDBJ databases">
        <authorList>
            <person name="Birren B."/>
            <person name="Nusbaum C."/>
            <person name="Abebe A."/>
            <person name="Abouelleil A."/>
            <person name="Adekoya E."/>
            <person name="Ait-zahra M."/>
            <person name="Allen N."/>
            <person name="Allen T."/>
            <person name="An P."/>
            <person name="Anderson M."/>
            <person name="Anderson S."/>
            <person name="Arachchi H."/>
            <person name="Armbruster J."/>
            <person name="Bachantsang P."/>
            <person name="Baldwin J."/>
            <person name="Barry A."/>
            <person name="Bayul T."/>
            <person name="Blitshsteyn B."/>
            <person name="Bloom T."/>
            <person name="Blye J."/>
            <person name="Boguslavskiy L."/>
            <person name="Borowsky M."/>
            <person name="Boukhgalter B."/>
            <person name="Brunache A."/>
            <person name="Butler J."/>
            <person name="Calixte N."/>
            <person name="Calvo S."/>
            <person name="Camarata J."/>
            <person name="Campo K."/>
            <person name="Chang J."/>
            <person name="Cheshatsang Y."/>
            <person name="Citroen M."/>
            <person name="Collymore A."/>
            <person name="Considine T."/>
            <person name="Cook A."/>
            <person name="Cooke P."/>
            <person name="Corum B."/>
            <person name="Cuomo C."/>
            <person name="David R."/>
            <person name="Dawoe T."/>
            <person name="Degray S."/>
            <person name="Dodge S."/>
            <person name="Dooley K."/>
            <person name="Dorje P."/>
            <person name="Dorjee K."/>
            <person name="Dorris L."/>
            <person name="Duffey N."/>
            <person name="Dupes A."/>
            <person name="Elkins T."/>
            <person name="Engels R."/>
            <person name="Erickson J."/>
            <person name="Farina A."/>
            <person name="Faro S."/>
            <person name="Ferreira P."/>
            <person name="Fischer H."/>
            <person name="Fitzgerald M."/>
            <person name="Foley K."/>
            <person name="Gage D."/>
            <person name="Galagan J."/>
            <person name="Gearin G."/>
            <person name="Gnerre S."/>
            <person name="Gnirke A."/>
            <person name="Goyette A."/>
            <person name="Graham J."/>
            <person name="Grandbois E."/>
            <person name="Gyaltsen K."/>
            <person name="Hafez N."/>
            <person name="Hagopian D."/>
            <person name="Hagos B."/>
            <person name="Hall J."/>
            <person name="Hatcher B."/>
            <person name="Heller A."/>
            <person name="Higgins H."/>
            <person name="Honan T."/>
            <person name="Horn A."/>
            <person name="Houde N."/>
            <person name="Hughes L."/>
            <person name="Hulme W."/>
            <person name="Husby E."/>
            <person name="Iliev I."/>
            <person name="Jaffe D."/>
            <person name="Jones C."/>
            <person name="Kamal M."/>
            <person name="Kamat A."/>
            <person name="Kamvysselis M."/>
            <person name="Karlsson E."/>
            <person name="Kells C."/>
            <person name="Kieu A."/>
            <person name="Kisner P."/>
            <person name="Kodira C."/>
            <person name="Kulbokas E."/>
            <person name="Labutti K."/>
            <person name="Lama D."/>
            <person name="Landers T."/>
            <person name="Leger J."/>
            <person name="Levine S."/>
            <person name="Lewis D."/>
            <person name="Lewis T."/>
            <person name="Lindblad-toh K."/>
            <person name="Liu X."/>
            <person name="Lokyitsang T."/>
            <person name="Lokyitsang Y."/>
            <person name="Lucien O."/>
            <person name="Lui A."/>
            <person name="Ma L.J."/>
            <person name="Mabbitt R."/>
            <person name="Macdonald J."/>
            <person name="Maclean C."/>
            <person name="Major J."/>
            <person name="Manning J."/>
            <person name="Marabella R."/>
            <person name="Maru K."/>
            <person name="Matthews C."/>
            <person name="Mauceli E."/>
            <person name="Mccarthy M."/>
            <person name="Mcdonough S."/>
            <person name="Mcghee T."/>
            <person name="Meldrim J."/>
            <person name="Meneus L."/>
            <person name="Mesirov J."/>
            <person name="Mihalev A."/>
            <person name="Mihova T."/>
            <person name="Mikkelsen T."/>
            <person name="Mlenga V."/>
            <person name="Moru K."/>
            <person name="Mozes J."/>
            <person name="Mulrain L."/>
            <person name="Munson G."/>
            <person name="Naylor J."/>
            <person name="Newes C."/>
            <person name="Nguyen C."/>
            <person name="Nguyen N."/>
            <person name="Nguyen T."/>
            <person name="Nicol R."/>
            <person name="Nielsen C."/>
            <person name="Nizzari M."/>
            <person name="Norbu C."/>
            <person name="Norbu N."/>
            <person name="O'donnell P."/>
            <person name="Okoawo O."/>
            <person name="O'leary S."/>
            <person name="Omotosho B."/>
            <person name="O'neill K."/>
            <person name="Osman S."/>
            <person name="Parker S."/>
            <person name="Perrin D."/>
            <person name="Phunkhang P."/>
            <person name="Piqani B."/>
            <person name="Purcell S."/>
            <person name="Rachupka T."/>
            <person name="Ramasamy U."/>
            <person name="Rameau R."/>
            <person name="Ray V."/>
            <person name="Raymond C."/>
            <person name="Retta R."/>
            <person name="Richardson S."/>
            <person name="Rise C."/>
            <person name="Rodriguez J."/>
            <person name="Rogers J."/>
            <person name="Rogov P."/>
            <person name="Rutman M."/>
            <person name="Schupbach R."/>
            <person name="Seaman C."/>
            <person name="Settipalli S."/>
            <person name="Sharpe T."/>
            <person name="Sheridan J."/>
            <person name="Sherpa N."/>
            <person name="Shi J."/>
            <person name="Smirnov S."/>
            <person name="Smith C."/>
            <person name="Sougnez C."/>
            <person name="Spencer B."/>
            <person name="Stalker J."/>
            <person name="Stange-thomann N."/>
            <person name="Stavropoulos S."/>
            <person name="Stetson K."/>
            <person name="Stone C."/>
            <person name="Stone S."/>
            <person name="Stubbs M."/>
            <person name="Talamas J."/>
            <person name="Tchuinga P."/>
            <person name="Tenzing P."/>
            <person name="Tesfaye S."/>
            <person name="Theodore J."/>
            <person name="Thoulutsang Y."/>
            <person name="Topham K."/>
            <person name="Towey S."/>
            <person name="Tsamla T."/>
            <person name="Tsomo N."/>
            <person name="Vallee D."/>
            <person name="Vassiliev H."/>
            <person name="Venkataraman V."/>
            <person name="Vinson J."/>
            <person name="Vo A."/>
            <person name="Wade C."/>
            <person name="Wang S."/>
            <person name="Wangchuk T."/>
            <person name="Wangdi T."/>
            <person name="Whittaker C."/>
            <person name="Wilkinson J."/>
            <person name="Wu Y."/>
            <person name="Wyman D."/>
            <person name="Yadav S."/>
            <person name="Yang S."/>
            <person name="Yang X."/>
            <person name="Yeager S."/>
            <person name="Yee E."/>
            <person name="Young G."/>
            <person name="Zainoun J."/>
            <person name="Zembeck L."/>
            <person name="Zimmer A."/>
            <person name="Zody M."/>
            <person name="Lander E."/>
        </authorList>
    </citation>
    <scope>NUCLEOTIDE SEQUENCE [LARGE SCALE GENOMIC DNA]</scope>
</reference>
<evidence type="ECO:0000256" key="13">
    <source>
        <dbReference type="ARBA" id="ARBA00023239"/>
    </source>
</evidence>
<comment type="subcellular location">
    <subcellularLocation>
        <location evidence="3">Membrane</location>
        <topology evidence="3">Multi-pass membrane protein</topology>
    </subcellularLocation>
</comment>
<reference evidence="17" key="2">
    <citation type="submission" date="2025-08" db="UniProtKB">
        <authorList>
            <consortium name="Ensembl"/>
        </authorList>
    </citation>
    <scope>IDENTIFICATION</scope>
</reference>
<keyword evidence="6" id="KW-0479">Metal-binding</keyword>
<evidence type="ECO:0000256" key="5">
    <source>
        <dbReference type="ARBA" id="ARBA00022692"/>
    </source>
</evidence>
<dbReference type="PANTHER" id="PTHR45627:SF1">
    <property type="entry name" value="ADENYLATE CYCLASE TYPE 8"/>
    <property type="match status" value="1"/>
</dbReference>
<dbReference type="Pfam" id="PF16214">
    <property type="entry name" value="AC_N"/>
    <property type="match status" value="1"/>
</dbReference>
<dbReference type="PANTHER" id="PTHR45627">
    <property type="entry name" value="ADENYLATE CYCLASE TYPE 1"/>
    <property type="match status" value="1"/>
</dbReference>
<dbReference type="EC" id="4.6.1.1" evidence="4"/>
<feature type="transmembrane region" description="Helical" evidence="15">
    <location>
        <begin position="500"/>
        <end position="517"/>
    </location>
</feature>
<keyword evidence="11" id="KW-0115">cAMP biosynthesis</keyword>
<evidence type="ECO:0000256" key="10">
    <source>
        <dbReference type="ARBA" id="ARBA00022989"/>
    </source>
</evidence>
<dbReference type="FunFam" id="3.30.70.1230:FF:000114">
    <property type="entry name" value="Adenylate cyclase 8 (brain)"/>
    <property type="match status" value="1"/>
</dbReference>
<organism evidence="17 18">
    <name type="scientific">Ciona savignyi</name>
    <name type="common">Pacific transparent sea squirt</name>
    <dbReference type="NCBI Taxonomy" id="51511"/>
    <lineage>
        <taxon>Eukaryota</taxon>
        <taxon>Metazoa</taxon>
        <taxon>Chordata</taxon>
        <taxon>Tunicata</taxon>
        <taxon>Ascidiacea</taxon>
        <taxon>Phlebobranchia</taxon>
        <taxon>Cionidae</taxon>
        <taxon>Ciona</taxon>
    </lineage>
</organism>
<evidence type="ECO:0000256" key="11">
    <source>
        <dbReference type="ARBA" id="ARBA00022998"/>
    </source>
</evidence>
<name>H2YBD1_CIOSA</name>
<dbReference type="OMA" id="HRTIFIC"/>
<evidence type="ECO:0000256" key="14">
    <source>
        <dbReference type="RuleBase" id="RU000405"/>
    </source>
</evidence>
<reference evidence="17" key="3">
    <citation type="submission" date="2025-09" db="UniProtKB">
        <authorList>
            <consortium name="Ensembl"/>
        </authorList>
    </citation>
    <scope>IDENTIFICATION</scope>
</reference>
<feature type="transmembrane region" description="Helical" evidence="15">
    <location>
        <begin position="701"/>
        <end position="723"/>
    </location>
</feature>
<keyword evidence="5 15" id="KW-0812">Transmembrane</keyword>
<evidence type="ECO:0000256" key="7">
    <source>
        <dbReference type="ARBA" id="ARBA00022741"/>
    </source>
</evidence>
<protein>
    <recommendedName>
        <fullName evidence="4">adenylate cyclase</fullName>
        <ecNumber evidence="4">4.6.1.1</ecNumber>
    </recommendedName>
</protein>
<feature type="domain" description="Guanylate cyclase" evidence="16">
    <location>
        <begin position="822"/>
        <end position="959"/>
    </location>
</feature>
<dbReference type="InterPro" id="IPR032628">
    <property type="entry name" value="AC_N"/>
</dbReference>
<keyword evidence="13 14" id="KW-0456">Lyase</keyword>
<dbReference type="GeneTree" id="ENSGT00940000158742"/>
<evidence type="ECO:0000313" key="18">
    <source>
        <dbReference type="Proteomes" id="UP000007875"/>
    </source>
</evidence>
<dbReference type="GO" id="GO:0006171">
    <property type="term" value="P:cAMP biosynthetic process"/>
    <property type="evidence" value="ECO:0007669"/>
    <property type="project" value="UniProtKB-KW"/>
</dbReference>
<keyword evidence="7" id="KW-0547">Nucleotide-binding</keyword>
<dbReference type="GO" id="GO:0004016">
    <property type="term" value="F:adenylate cyclase activity"/>
    <property type="evidence" value="ECO:0007669"/>
    <property type="project" value="UniProtKB-EC"/>
</dbReference>
<evidence type="ECO:0000259" key="16">
    <source>
        <dbReference type="PROSITE" id="PS50125"/>
    </source>
</evidence>
<comment type="catalytic activity">
    <reaction evidence="1">
        <text>ATP = 3',5'-cyclic AMP + diphosphate</text>
        <dbReference type="Rhea" id="RHEA:15389"/>
        <dbReference type="ChEBI" id="CHEBI:30616"/>
        <dbReference type="ChEBI" id="CHEBI:33019"/>
        <dbReference type="ChEBI" id="CHEBI:58165"/>
        <dbReference type="EC" id="4.6.1.1"/>
    </reaction>
</comment>
<dbReference type="Gene3D" id="3.30.70.1230">
    <property type="entry name" value="Nucleotide cyclase"/>
    <property type="match status" value="2"/>
</dbReference>
<sequence>VMTFLLFLIFVTYTMIPLPLHWLMICAITSSLLNLFTRGFTLQIDDDTTLGYHVTSIVLLVICVHVVGVWVSFLIDRSRRGTFLETRECIRTRIKLEKENHNQERLILSVIPRFIALQMINDISNTIGSFELLPKFGGNLRNPIYVHKYDNVSILYADVKGFTKLSTILTAQELVATLNELFARFDGLAQRHNCLRIKILGDCYYCVCGLPEPRPDHAHSCVNLALEMIEAIRKVRTLYKQKLDMRIGIHTGAVFCGVIGHHKWQFDVWSNDVDIANHMEAGGIPGRVHISQATFNCLGGDYEVEPGFGELRSQFLKANNVTTYLIVDRRARTKTETNSSKYQTKKFRPQVSVVNLLCDVIISVVFPEYQNEHSISLNGVTEVSTSSGKKEAWRGKRAEVNWRAELPFENILRSPNINGRKHNATKSVTSLSLLPRNLAMSVSRRSDYDEINARLERDIASCNFDQLGSSHIKRLSIYYQDSNLEHRYSMLRDDLFKSNLILGVVIMLFLLIIQFLFPPPSAAQPIIVVVMSTVIATCIAMVTVAEEYENLPNSIRNLSCYIQETQYVRYIMIYIIFLINMVSAIINMVTEFRLTFYYQLSCGWVRTAGHFYLNTFICNLSTNTANNTSVSSTATYYNLPENSACNYPSFVTLLLHYLNFTVQLPPERKLLYDMLQVFYMNGMLAVITCAVFLRTHNLCKLVPLVTVCFTYAIMVLVTFQYIFIDHATRYDADKWVDIVSNLTLLFLFSGVLYYQGRRVEFTTKLDFLRKLQAIEEVKGMQNLQNHNYQLLRNILPEHVAQHYLGQNKNHEELYSQAHSCVGIMFASIVNFSSCYSHLDEHEQVIKSLRLLNEIIFDIDNLISQERFRCLEKIKTIGSTYMAASGLTPHNAKNSELEENSKSHLCMLAHLALLLKRVIADVNVHSGKDFKLRIVAGVIGAKKPQYDIWGLAVNLASRMDSTGMPDTIQVPEDLYNVLKTRGFTFKYRDVTCVKGIGKLKTYYLTGCTEEAARRAGIDRAISALGAVVGKGGTLFLGEAPQQGHHSLADVVFGLVQASHR</sequence>
<evidence type="ECO:0000256" key="9">
    <source>
        <dbReference type="ARBA" id="ARBA00022842"/>
    </source>
</evidence>
<dbReference type="Proteomes" id="UP000007875">
    <property type="component" value="Unassembled WGS sequence"/>
</dbReference>
<evidence type="ECO:0000256" key="6">
    <source>
        <dbReference type="ARBA" id="ARBA00022723"/>
    </source>
</evidence>
<feature type="transmembrane region" description="Helical" evidence="15">
    <location>
        <begin position="674"/>
        <end position="694"/>
    </location>
</feature>
<comment type="cofactor">
    <cofactor evidence="2">
        <name>Mg(2+)</name>
        <dbReference type="ChEBI" id="CHEBI:18420"/>
    </cofactor>
</comment>
<dbReference type="GO" id="GO:0005524">
    <property type="term" value="F:ATP binding"/>
    <property type="evidence" value="ECO:0007669"/>
    <property type="project" value="UniProtKB-KW"/>
</dbReference>
<dbReference type="GO" id="GO:0046872">
    <property type="term" value="F:metal ion binding"/>
    <property type="evidence" value="ECO:0007669"/>
    <property type="project" value="UniProtKB-KW"/>
</dbReference>
<keyword evidence="8" id="KW-0067">ATP-binding</keyword>
<dbReference type="FunFam" id="3.30.70.1230:FF:000008">
    <property type="entry name" value="Adenylate cyclase type 9"/>
    <property type="match status" value="1"/>
</dbReference>
<dbReference type="SUPFAM" id="SSF55073">
    <property type="entry name" value="Nucleotide cyclase"/>
    <property type="match status" value="2"/>
</dbReference>
<evidence type="ECO:0000256" key="12">
    <source>
        <dbReference type="ARBA" id="ARBA00023136"/>
    </source>
</evidence>
<dbReference type="InterPro" id="IPR009398">
    <property type="entry name" value="Adcy_conserved_dom"/>
</dbReference>
<dbReference type="PROSITE" id="PS00452">
    <property type="entry name" value="GUANYLATE_CYCLASE_1"/>
    <property type="match status" value="1"/>
</dbReference>
<keyword evidence="18" id="KW-1185">Reference proteome</keyword>
<evidence type="ECO:0000256" key="2">
    <source>
        <dbReference type="ARBA" id="ARBA00001946"/>
    </source>
</evidence>
<evidence type="ECO:0000256" key="4">
    <source>
        <dbReference type="ARBA" id="ARBA00012201"/>
    </source>
</evidence>
<dbReference type="CDD" id="cd07302">
    <property type="entry name" value="CHD"/>
    <property type="match status" value="2"/>
</dbReference>
<evidence type="ECO:0000256" key="8">
    <source>
        <dbReference type="ARBA" id="ARBA00022840"/>
    </source>
</evidence>
<accession>H2YBD1</accession>
<comment type="similarity">
    <text evidence="14">Belongs to the adenylyl cyclase class-4/guanylyl cyclase family.</text>
</comment>
<feature type="transmembrane region" description="Helical" evidence="15">
    <location>
        <begin position="735"/>
        <end position="754"/>
    </location>
</feature>
<feature type="transmembrane region" description="Helical" evidence="15">
    <location>
        <begin position="567"/>
        <end position="589"/>
    </location>
</feature>
<keyword evidence="12 15" id="KW-0472">Membrane</keyword>